<evidence type="ECO:0000256" key="1">
    <source>
        <dbReference type="ARBA" id="ARBA00022801"/>
    </source>
</evidence>
<dbReference type="EMBL" id="SLWS01000003">
    <property type="protein sequence ID" value="TCO60777.1"/>
    <property type="molecule type" value="Genomic_DNA"/>
</dbReference>
<reference evidence="8 9" key="1">
    <citation type="submission" date="2019-03" db="EMBL/GenBank/DDBJ databases">
        <title>Genomic Encyclopedia of Type Strains, Phase IV (KMG-IV): sequencing the most valuable type-strain genomes for metagenomic binning, comparative biology and taxonomic classification.</title>
        <authorList>
            <person name="Goeker M."/>
        </authorList>
    </citation>
    <scope>NUCLEOTIDE SEQUENCE [LARGE SCALE GENOMIC DNA]</scope>
    <source>
        <strain evidence="8 9">DSM 45934</strain>
    </source>
</reference>
<evidence type="ECO:0000256" key="6">
    <source>
        <dbReference type="ARBA" id="ARBA00045885"/>
    </source>
</evidence>
<dbReference type="Proteomes" id="UP000295680">
    <property type="component" value="Unassembled WGS sequence"/>
</dbReference>
<dbReference type="InterPro" id="IPR001375">
    <property type="entry name" value="Peptidase_S9_cat"/>
</dbReference>
<dbReference type="PANTHER" id="PTHR42776:SF27">
    <property type="entry name" value="DIPEPTIDYL PEPTIDASE FAMILY MEMBER 6"/>
    <property type="match status" value="1"/>
</dbReference>
<sequence>MAMRRHVLEDLRLVRLPSDPSISPDGSRVAYVLTEVDGDENKRSLWWVGRDGTPRPLTRGKADTAPRFSPDGRTIAFLRDKQVWLLPADGGEPEQLTELPLGAGPPVWSPDSGRIAFAAAVNATPPGEPVVSERPMHKVDGVGRLGGLGSQVFVVDLADRSVTQVTDGTAFAGTPAWSPDGTRLAFADQLAGDGDMFAPAPAVVLNLSTSDIELVGDDKVLAVSWHGDDLVLVAMPGTEAANQTLVRDGRNLAAELDRNVMPGGGGYPGALPQAFGQELLFCARDNGCTHLYSVKNSGVHKLVGGGRVISGLSVANGSAAVIVSTVDIFAEVAFLDPATGDLSLVTSYASVFDDVVHVRPEPRAFTISDGIEVRGWLRRDPSAPTPGPLLVDVHGGPHNAWSPVRDWIHLYHQVLVAQGWTVLLLNPRGSDGYGEKFLQAALGAWGEADERDFLEAVDSLVAEGIADPDRVALTGYSYGGYMSCWLPTRTDRFAAVVAGGVISDLTSAVGTSDAGPAIAEHEIGGPDRLAALSPLAHVAEVTSPTLILHGEADQRCPIGQAEQWFHALHDRGVPTRLVVYPGASHLFVLDGKPSHRLDYQSRIVAWLDQYAGKRS</sequence>
<name>A0A4R2JP55_9PSEU</name>
<keyword evidence="8" id="KW-0645">Protease</keyword>
<keyword evidence="1" id="KW-0378">Hydrolase</keyword>
<keyword evidence="8" id="KW-0031">Aminopeptidase</keyword>
<dbReference type="OrthoDB" id="262125at2"/>
<gene>
    <name evidence="8" type="ORF">EV192_103352</name>
</gene>
<keyword evidence="2" id="KW-0720">Serine protease</keyword>
<dbReference type="GO" id="GO:0004252">
    <property type="term" value="F:serine-type endopeptidase activity"/>
    <property type="evidence" value="ECO:0007669"/>
    <property type="project" value="InterPro"/>
</dbReference>
<dbReference type="Pfam" id="PF00326">
    <property type="entry name" value="Peptidase_S9"/>
    <property type="match status" value="1"/>
</dbReference>
<dbReference type="PROSITE" id="PS00708">
    <property type="entry name" value="PRO_ENDOPEP_SER"/>
    <property type="match status" value="1"/>
</dbReference>
<dbReference type="SUPFAM" id="SSF69304">
    <property type="entry name" value="Tricorn protease N-terminal domain"/>
    <property type="match status" value="1"/>
</dbReference>
<dbReference type="GO" id="GO:0004177">
    <property type="term" value="F:aminopeptidase activity"/>
    <property type="evidence" value="ECO:0007669"/>
    <property type="project" value="UniProtKB-KW"/>
</dbReference>
<organism evidence="8 9">
    <name type="scientific">Actinocrispum wychmicini</name>
    <dbReference type="NCBI Taxonomy" id="1213861"/>
    <lineage>
        <taxon>Bacteria</taxon>
        <taxon>Bacillati</taxon>
        <taxon>Actinomycetota</taxon>
        <taxon>Actinomycetes</taxon>
        <taxon>Pseudonocardiales</taxon>
        <taxon>Pseudonocardiaceae</taxon>
        <taxon>Actinocrispum</taxon>
    </lineage>
</organism>
<dbReference type="InterPro" id="IPR029058">
    <property type="entry name" value="AB_hydrolase_fold"/>
</dbReference>
<protein>
    <recommendedName>
        <fullName evidence="5">Acyl-peptide hydrolase</fullName>
    </recommendedName>
    <alternativeName>
        <fullName evidence="4">Acylaminoacyl-peptidase</fullName>
    </alternativeName>
</protein>
<keyword evidence="9" id="KW-1185">Reference proteome</keyword>
<dbReference type="InterPro" id="IPR011659">
    <property type="entry name" value="WD40"/>
</dbReference>
<evidence type="ECO:0000313" key="8">
    <source>
        <dbReference type="EMBL" id="TCO60777.1"/>
    </source>
</evidence>
<dbReference type="InterPro" id="IPR002471">
    <property type="entry name" value="Pept_S9_AS"/>
</dbReference>
<dbReference type="RefSeq" id="WP_132116010.1">
    <property type="nucleotide sequence ID" value="NZ_SLWS01000003.1"/>
</dbReference>
<evidence type="ECO:0000256" key="5">
    <source>
        <dbReference type="ARBA" id="ARBA00032596"/>
    </source>
</evidence>
<accession>A0A4R2JP55</accession>
<evidence type="ECO:0000256" key="4">
    <source>
        <dbReference type="ARBA" id="ARBA00032284"/>
    </source>
</evidence>
<dbReference type="Gene3D" id="3.40.50.1820">
    <property type="entry name" value="alpha/beta hydrolase"/>
    <property type="match status" value="1"/>
</dbReference>
<dbReference type="InterPro" id="IPR011042">
    <property type="entry name" value="6-blade_b-propeller_TolB-like"/>
</dbReference>
<keyword evidence="3" id="KW-0007">Acetylation</keyword>
<dbReference type="GO" id="GO:0006508">
    <property type="term" value="P:proteolysis"/>
    <property type="evidence" value="ECO:0007669"/>
    <property type="project" value="InterPro"/>
</dbReference>
<evidence type="ECO:0000256" key="2">
    <source>
        <dbReference type="ARBA" id="ARBA00022825"/>
    </source>
</evidence>
<dbReference type="Pfam" id="PF07676">
    <property type="entry name" value="PD40"/>
    <property type="match status" value="3"/>
</dbReference>
<evidence type="ECO:0000313" key="9">
    <source>
        <dbReference type="Proteomes" id="UP000295680"/>
    </source>
</evidence>
<dbReference type="SUPFAM" id="SSF53474">
    <property type="entry name" value="alpha/beta-Hydrolases"/>
    <property type="match status" value="1"/>
</dbReference>
<evidence type="ECO:0000259" key="7">
    <source>
        <dbReference type="Pfam" id="PF00326"/>
    </source>
</evidence>
<comment type="function">
    <text evidence="6">This enzyme catalyzes the hydrolysis of the N-terminal peptide bond of an N-acetylated peptide to generate an N-acetylated amino acid and a peptide with a free N-terminus. It preferentially cleaves off Ac-Ala, Ac-Met and Ac-Ser. Also, involved in the degradation of oxidized and glycated proteins.</text>
</comment>
<dbReference type="PANTHER" id="PTHR42776">
    <property type="entry name" value="SERINE PEPTIDASE S9 FAMILY MEMBER"/>
    <property type="match status" value="1"/>
</dbReference>
<evidence type="ECO:0000256" key="3">
    <source>
        <dbReference type="ARBA" id="ARBA00022990"/>
    </source>
</evidence>
<comment type="caution">
    <text evidence="8">The sequence shown here is derived from an EMBL/GenBank/DDBJ whole genome shotgun (WGS) entry which is preliminary data.</text>
</comment>
<dbReference type="Gene3D" id="2.120.10.30">
    <property type="entry name" value="TolB, C-terminal domain"/>
    <property type="match status" value="2"/>
</dbReference>
<dbReference type="AlphaFoldDB" id="A0A4R2JP55"/>
<proteinExistence type="predicted"/>
<feature type="domain" description="Peptidase S9 prolyl oligopeptidase catalytic" evidence="7">
    <location>
        <begin position="413"/>
        <end position="613"/>
    </location>
</feature>